<accession>A0ABX1NKP9</accession>
<dbReference type="RefSeq" id="WP_169142455.1">
    <property type="nucleotide sequence ID" value="NZ_WTVS01000057.1"/>
</dbReference>
<keyword evidence="3" id="KW-1185">Reference proteome</keyword>
<evidence type="ECO:0000313" key="2">
    <source>
        <dbReference type="EMBL" id="NMF99916.1"/>
    </source>
</evidence>
<dbReference type="Proteomes" id="UP000634522">
    <property type="component" value="Unassembled WGS sequence"/>
</dbReference>
<sequence>MTKRKVPTREARPDPDKEAKNRADVATHAETMTAVAALRFAGVVGEQDPQTLVAEMTDRIKAVVGGDMREPERMLMGQAIALQAIFSSLANRAAINMGEYPQTVERYMRLALKAQSQCRATLETLAVIKNPPVVFAKQANVTTGPQQINNGITVPARAGETQSEPNKLYRGARWAMDGRRNGERGKRS</sequence>
<evidence type="ECO:0000256" key="1">
    <source>
        <dbReference type="SAM" id="MobiDB-lite"/>
    </source>
</evidence>
<feature type="compositionally biased region" description="Basic and acidic residues" evidence="1">
    <location>
        <begin position="176"/>
        <end position="188"/>
    </location>
</feature>
<evidence type="ECO:0000313" key="3">
    <source>
        <dbReference type="Proteomes" id="UP000634522"/>
    </source>
</evidence>
<gene>
    <name evidence="2" type="ORF">GPA27_21310</name>
</gene>
<name>A0ABX1NKP9_9RHOO</name>
<feature type="region of interest" description="Disordered" evidence="1">
    <location>
        <begin position="1"/>
        <end position="24"/>
    </location>
</feature>
<reference evidence="2 3" key="1">
    <citation type="submission" date="2019-12" db="EMBL/GenBank/DDBJ databases">
        <title>Comparative genomics gives insights into the taxonomy of the Azoarcus-Aromatoleum group and reveals separate origins of nif in the plant-associated Azoarcus and non-plant-associated Aromatoleum sub-groups.</title>
        <authorList>
            <person name="Lafos M."/>
            <person name="Maluk M."/>
            <person name="Batista M."/>
            <person name="Junghare M."/>
            <person name="Carmona M."/>
            <person name="Faoro H."/>
            <person name="Cruz L.M."/>
            <person name="Battistoni F."/>
            <person name="De Souza E."/>
            <person name="Pedrosa F."/>
            <person name="Chen W.-M."/>
            <person name="Poole P.S."/>
            <person name="Dixon R.A."/>
            <person name="James E.K."/>
        </authorList>
    </citation>
    <scope>NUCLEOTIDE SEQUENCE [LARGE SCALE GENOMIC DNA]</scope>
    <source>
        <strain evidence="2 3">T</strain>
    </source>
</reference>
<feature type="region of interest" description="Disordered" evidence="1">
    <location>
        <begin position="158"/>
        <end position="188"/>
    </location>
</feature>
<comment type="caution">
    <text evidence="2">The sequence shown here is derived from an EMBL/GenBank/DDBJ whole genome shotgun (WGS) entry which is preliminary data.</text>
</comment>
<dbReference type="EMBL" id="WTVS01000057">
    <property type="protein sequence ID" value="NMF99916.1"/>
    <property type="molecule type" value="Genomic_DNA"/>
</dbReference>
<proteinExistence type="predicted"/>
<feature type="compositionally biased region" description="Basic and acidic residues" evidence="1">
    <location>
        <begin position="7"/>
        <end position="24"/>
    </location>
</feature>
<organism evidence="2 3">
    <name type="scientific">Aromatoleum toluolicum</name>
    <dbReference type="NCBI Taxonomy" id="90060"/>
    <lineage>
        <taxon>Bacteria</taxon>
        <taxon>Pseudomonadati</taxon>
        <taxon>Pseudomonadota</taxon>
        <taxon>Betaproteobacteria</taxon>
        <taxon>Rhodocyclales</taxon>
        <taxon>Rhodocyclaceae</taxon>
        <taxon>Aromatoleum</taxon>
    </lineage>
</organism>
<protein>
    <submittedName>
        <fullName evidence="2">Uncharacterized protein</fullName>
    </submittedName>
</protein>